<keyword evidence="3" id="KW-0804">Transcription</keyword>
<protein>
    <recommendedName>
        <fullName evidence="5">HTH araC/xylS-type domain-containing protein</fullName>
    </recommendedName>
</protein>
<keyword evidence="4" id="KW-1133">Transmembrane helix</keyword>
<dbReference type="AlphaFoldDB" id="A0A2V5K2C7"/>
<dbReference type="GO" id="GO:0043565">
    <property type="term" value="F:sequence-specific DNA binding"/>
    <property type="evidence" value="ECO:0007669"/>
    <property type="project" value="InterPro"/>
</dbReference>
<evidence type="ECO:0000259" key="5">
    <source>
        <dbReference type="PROSITE" id="PS01124"/>
    </source>
</evidence>
<comment type="caution">
    <text evidence="6">The sequence shown here is derived from an EMBL/GenBank/DDBJ whole genome shotgun (WGS) entry which is preliminary data.</text>
</comment>
<keyword evidence="1" id="KW-0805">Transcription regulation</keyword>
<dbReference type="PROSITE" id="PS01124">
    <property type="entry name" value="HTH_ARAC_FAMILY_2"/>
    <property type="match status" value="1"/>
</dbReference>
<dbReference type="PANTHER" id="PTHR43280">
    <property type="entry name" value="ARAC-FAMILY TRANSCRIPTIONAL REGULATOR"/>
    <property type="match status" value="1"/>
</dbReference>
<feature type="transmembrane region" description="Helical" evidence="4">
    <location>
        <begin position="21"/>
        <end position="39"/>
    </location>
</feature>
<dbReference type="Gene3D" id="1.10.10.60">
    <property type="entry name" value="Homeodomain-like"/>
    <property type="match status" value="2"/>
</dbReference>
<dbReference type="OrthoDB" id="2484341at2"/>
<dbReference type="InterPro" id="IPR020449">
    <property type="entry name" value="Tscrpt_reg_AraC-type_HTH"/>
</dbReference>
<feature type="domain" description="HTH araC/xylS-type" evidence="5">
    <location>
        <begin position="679"/>
        <end position="778"/>
    </location>
</feature>
<proteinExistence type="predicted"/>
<evidence type="ECO:0000256" key="4">
    <source>
        <dbReference type="SAM" id="Phobius"/>
    </source>
</evidence>
<gene>
    <name evidence="6" type="ORF">DLM86_23795</name>
</gene>
<dbReference type="InterPro" id="IPR018062">
    <property type="entry name" value="HTH_AraC-typ_CS"/>
</dbReference>
<dbReference type="GO" id="GO:0003700">
    <property type="term" value="F:DNA-binding transcription factor activity"/>
    <property type="evidence" value="ECO:0007669"/>
    <property type="project" value="InterPro"/>
</dbReference>
<keyword evidence="4" id="KW-0812">Transmembrane</keyword>
<dbReference type="InterPro" id="IPR018060">
    <property type="entry name" value="HTH_AraC"/>
</dbReference>
<evidence type="ECO:0000256" key="2">
    <source>
        <dbReference type="ARBA" id="ARBA00023125"/>
    </source>
</evidence>
<dbReference type="SMART" id="SM00342">
    <property type="entry name" value="HTH_ARAC"/>
    <property type="match status" value="1"/>
</dbReference>
<dbReference type="PROSITE" id="PS00041">
    <property type="entry name" value="HTH_ARAC_FAMILY_1"/>
    <property type="match status" value="1"/>
</dbReference>
<dbReference type="PANTHER" id="PTHR43280:SF34">
    <property type="entry name" value="ARAC-FAMILY TRANSCRIPTIONAL REGULATOR"/>
    <property type="match status" value="1"/>
</dbReference>
<evidence type="ECO:0000256" key="3">
    <source>
        <dbReference type="ARBA" id="ARBA00023163"/>
    </source>
</evidence>
<keyword evidence="4" id="KW-0472">Membrane</keyword>
<evidence type="ECO:0000313" key="7">
    <source>
        <dbReference type="Proteomes" id="UP000247476"/>
    </source>
</evidence>
<reference evidence="6 7" key="1">
    <citation type="submission" date="2018-05" db="EMBL/GenBank/DDBJ databases">
        <title>Paenibacillus flagellatus sp. nov., isolated from selenium mineral soil.</title>
        <authorList>
            <person name="Dai X."/>
        </authorList>
    </citation>
    <scope>NUCLEOTIDE SEQUENCE [LARGE SCALE GENOMIC DNA]</scope>
    <source>
        <strain evidence="6 7">DXL2</strain>
    </source>
</reference>
<dbReference type="Proteomes" id="UP000247476">
    <property type="component" value="Unassembled WGS sequence"/>
</dbReference>
<sequence>MTTYLRKYRERKYFMRIILSINLLIVSFMLVSLLSAYWYSEKISLDMQKEANEKVLSQINYNISYMNETVKNVAISLFYDNDMAHLLYSSQMDRFEDLTRINKLNKTFAYNSFIHSIVLYNSKRNTFFTGGDDAISDGTSNLMSILNGFLEGAKPIYKMQLMPVEYIPDAKHPERTQIVFSLFMYDSLAAYSKAESALVVNIKPEWLFQKLELMNRRSANPANRIFILDQNQEMYSSDEGTGPDVAGLKSDIYRHMAASPGQVAQFTATVGGEKQIVNYMVNGSINWVVVDMEPYAGVVAAVDKLKVVFGTVAAVSLALALLASLFVSSKLYSPINVLLKETKRLPDVDAEPFEEKDELRYISYSYNHLVERLMKEQSRHEDNEAIIRSYYLRKLLTDSAGFTDEERRECAERRYLSVDLDQKCVIGVLKVDGYSAFKDQSRGMDLRLLHFSIANIVQEIVSEELRSDVADIRGEHLVLIYEAPDSQDDIHSRIGALIRRAQKVVNDYYHVTFTVALSDVVPHYKEMTSYCERALDYLAYRMNFGLNTVITPQLVRRHWKQRDTQISPELERKFVEAIKANRQEEAYRELDGIRREIAGMSPDAVIQAVIHLGILIKQTVRDMNRNKLAPLSIDLRSVDRLVFEKETLDDIFAEFGAILGAIFMDQKRVDESKDRVIVDTIKDVVRANYTNPNLSLQEIADMLKMSSAYVGRMFKKSETVSVADYINEIRLLQSVVLLEKENLPVNEVSEKVGFSSPSYFFKLFKKRFGTTPKDYRIKKAMNP</sequence>
<keyword evidence="7" id="KW-1185">Reference proteome</keyword>
<dbReference type="RefSeq" id="WP_110842560.1">
    <property type="nucleotide sequence ID" value="NZ_QJVJ01000011.1"/>
</dbReference>
<dbReference type="SUPFAM" id="SSF46689">
    <property type="entry name" value="Homeodomain-like"/>
    <property type="match status" value="1"/>
</dbReference>
<dbReference type="Pfam" id="PF12833">
    <property type="entry name" value="HTH_18"/>
    <property type="match status" value="1"/>
</dbReference>
<accession>A0A2V5K2C7</accession>
<dbReference type="PRINTS" id="PR00032">
    <property type="entry name" value="HTHARAC"/>
</dbReference>
<dbReference type="EMBL" id="QJVJ01000011">
    <property type="protein sequence ID" value="PYI51934.1"/>
    <property type="molecule type" value="Genomic_DNA"/>
</dbReference>
<keyword evidence="2" id="KW-0238">DNA-binding</keyword>
<dbReference type="InterPro" id="IPR009057">
    <property type="entry name" value="Homeodomain-like_sf"/>
</dbReference>
<organism evidence="6 7">
    <name type="scientific">Paenibacillus flagellatus</name>
    <dbReference type="NCBI Taxonomy" id="2211139"/>
    <lineage>
        <taxon>Bacteria</taxon>
        <taxon>Bacillati</taxon>
        <taxon>Bacillota</taxon>
        <taxon>Bacilli</taxon>
        <taxon>Bacillales</taxon>
        <taxon>Paenibacillaceae</taxon>
        <taxon>Paenibacillus</taxon>
    </lineage>
</organism>
<name>A0A2V5K2C7_9BACL</name>
<evidence type="ECO:0000256" key="1">
    <source>
        <dbReference type="ARBA" id="ARBA00023015"/>
    </source>
</evidence>
<evidence type="ECO:0000313" key="6">
    <source>
        <dbReference type="EMBL" id="PYI51934.1"/>
    </source>
</evidence>